<dbReference type="PANTHER" id="PTHR23336">
    <property type="entry name" value="ZINC FINGER CW-TYPE COILED-COIL DOMAIN PROTEIN 3"/>
    <property type="match status" value="1"/>
</dbReference>
<keyword evidence="10" id="KW-0539">Nucleus</keyword>
<dbReference type="Proteomes" id="UP000324897">
    <property type="component" value="Chromosome 3"/>
</dbReference>
<dbReference type="GO" id="GO:0031047">
    <property type="term" value="P:regulatory ncRNA-mediated gene silencing"/>
    <property type="evidence" value="ECO:0007669"/>
    <property type="project" value="UniProtKB-KW"/>
</dbReference>
<name>A0A5J9TIT8_9POAL</name>
<keyword evidence="5" id="KW-0255">Endonuclease</keyword>
<evidence type="ECO:0000256" key="6">
    <source>
        <dbReference type="ARBA" id="ARBA00022763"/>
    </source>
</evidence>
<dbReference type="InterPro" id="IPR045261">
    <property type="entry name" value="MORC_ATPase"/>
</dbReference>
<dbReference type="Gramene" id="TVU11222">
    <property type="protein sequence ID" value="TVU11222"/>
    <property type="gene ID" value="EJB05_44795"/>
</dbReference>
<proteinExistence type="inferred from homology"/>
<comment type="caution">
    <text evidence="14">The sequence shown here is derived from an EMBL/GenBank/DDBJ whole genome shotgun (WGS) entry which is preliminary data.</text>
</comment>
<dbReference type="AlphaFoldDB" id="A0A5J9TIT8"/>
<dbReference type="Gene3D" id="3.30.565.10">
    <property type="entry name" value="Histidine kinase-like ATPase, C-terminal domain"/>
    <property type="match status" value="1"/>
</dbReference>
<evidence type="ECO:0000259" key="13">
    <source>
        <dbReference type="Pfam" id="PF17942"/>
    </source>
</evidence>
<evidence type="ECO:0000256" key="1">
    <source>
        <dbReference type="ARBA" id="ARBA00004123"/>
    </source>
</evidence>
<dbReference type="EMBL" id="RWGY01000039">
    <property type="protein sequence ID" value="TVU11222.1"/>
    <property type="molecule type" value="Genomic_DNA"/>
</dbReference>
<comment type="subcellular location">
    <subcellularLocation>
        <location evidence="1">Nucleus</location>
    </subcellularLocation>
</comment>
<accession>A0A5J9TIT8</accession>
<dbReference type="SUPFAM" id="SSF55874">
    <property type="entry name" value="ATPase domain of HSP90 chaperone/DNA topoisomerase II/histidine kinase"/>
    <property type="match status" value="1"/>
</dbReference>
<feature type="region of interest" description="Disordered" evidence="12">
    <location>
        <begin position="664"/>
        <end position="684"/>
    </location>
</feature>
<dbReference type="Pfam" id="PF13589">
    <property type="entry name" value="HATPase_c_3"/>
    <property type="match status" value="1"/>
</dbReference>
<gene>
    <name evidence="14" type="ORF">EJB05_44795</name>
</gene>
<keyword evidence="6" id="KW-0227">DNA damage</keyword>
<evidence type="ECO:0000256" key="8">
    <source>
        <dbReference type="ARBA" id="ARBA00023158"/>
    </source>
</evidence>
<evidence type="ECO:0000256" key="3">
    <source>
        <dbReference type="ARBA" id="ARBA00011738"/>
    </source>
</evidence>
<feature type="compositionally biased region" description="Polar residues" evidence="12">
    <location>
        <begin position="109"/>
        <end position="121"/>
    </location>
</feature>
<evidence type="ECO:0000256" key="10">
    <source>
        <dbReference type="ARBA" id="ARBA00023242"/>
    </source>
</evidence>
<evidence type="ECO:0000256" key="4">
    <source>
        <dbReference type="ARBA" id="ARBA00022722"/>
    </source>
</evidence>
<keyword evidence="15" id="KW-1185">Reference proteome</keyword>
<dbReference type="InterPro" id="IPR041006">
    <property type="entry name" value="Morc_S5"/>
</dbReference>
<evidence type="ECO:0000256" key="2">
    <source>
        <dbReference type="ARBA" id="ARBA00007845"/>
    </source>
</evidence>
<feature type="coiled-coil region" evidence="11">
    <location>
        <begin position="701"/>
        <end position="735"/>
    </location>
</feature>
<protein>
    <recommendedName>
        <fullName evidence="13">Morc S5 domain-containing protein</fullName>
    </recommendedName>
</protein>
<dbReference type="Pfam" id="PF17942">
    <property type="entry name" value="Morc6_S5"/>
    <property type="match status" value="1"/>
</dbReference>
<dbReference type="GO" id="GO:0006281">
    <property type="term" value="P:DNA repair"/>
    <property type="evidence" value="ECO:0007669"/>
    <property type="project" value="UniProtKB-KW"/>
</dbReference>
<evidence type="ECO:0000313" key="14">
    <source>
        <dbReference type="EMBL" id="TVU11222.1"/>
    </source>
</evidence>
<keyword evidence="7 11" id="KW-0175">Coiled coil</keyword>
<keyword evidence="5" id="KW-0378">Hydrolase</keyword>
<evidence type="ECO:0000256" key="5">
    <source>
        <dbReference type="ARBA" id="ARBA00022759"/>
    </source>
</evidence>
<keyword evidence="8" id="KW-0943">RNA-mediated gene silencing</keyword>
<dbReference type="GO" id="GO:0005634">
    <property type="term" value="C:nucleus"/>
    <property type="evidence" value="ECO:0007669"/>
    <property type="project" value="UniProtKB-SubCell"/>
</dbReference>
<feature type="region of interest" description="Disordered" evidence="12">
    <location>
        <begin position="101"/>
        <end position="121"/>
    </location>
</feature>
<comment type="subunit">
    <text evidence="3">Homodimer.</text>
</comment>
<dbReference type="PANTHER" id="PTHR23336:SF65">
    <property type="entry name" value="PROTEIN MICRORCHIDIA 6"/>
    <property type="match status" value="1"/>
</dbReference>
<evidence type="ECO:0000256" key="12">
    <source>
        <dbReference type="SAM" id="MobiDB-lite"/>
    </source>
</evidence>
<comment type="similarity">
    <text evidence="2">Belongs to the MORC ATPase protein family.</text>
</comment>
<organism evidence="14 15">
    <name type="scientific">Eragrostis curvula</name>
    <name type="common">weeping love grass</name>
    <dbReference type="NCBI Taxonomy" id="38414"/>
    <lineage>
        <taxon>Eukaryota</taxon>
        <taxon>Viridiplantae</taxon>
        <taxon>Streptophyta</taxon>
        <taxon>Embryophyta</taxon>
        <taxon>Tracheophyta</taxon>
        <taxon>Spermatophyta</taxon>
        <taxon>Magnoliopsida</taxon>
        <taxon>Liliopsida</taxon>
        <taxon>Poales</taxon>
        <taxon>Poaceae</taxon>
        <taxon>PACMAD clade</taxon>
        <taxon>Chloridoideae</taxon>
        <taxon>Eragrostideae</taxon>
        <taxon>Eragrostidinae</taxon>
        <taxon>Eragrostis</taxon>
    </lineage>
</organism>
<dbReference type="GO" id="GO:0031349">
    <property type="term" value="P:positive regulation of defense response"/>
    <property type="evidence" value="ECO:0007669"/>
    <property type="project" value="UniProtKB-ARBA"/>
</dbReference>
<dbReference type="GO" id="GO:0016887">
    <property type="term" value="F:ATP hydrolysis activity"/>
    <property type="evidence" value="ECO:0007669"/>
    <property type="project" value="InterPro"/>
</dbReference>
<feature type="region of interest" description="Disordered" evidence="12">
    <location>
        <begin position="43"/>
        <end position="76"/>
    </location>
</feature>
<feature type="domain" description="Morc S5" evidence="13">
    <location>
        <begin position="410"/>
        <end position="544"/>
    </location>
</feature>
<feature type="compositionally biased region" description="Polar residues" evidence="12">
    <location>
        <begin position="43"/>
        <end position="62"/>
    </location>
</feature>
<sequence>MLESTADEGQDNAAHLTTTTEMQESVADDQHVVAAHCTTTPQRLESISNDGQGNTANCTSTPERPESLATHGQGNATQCTKTVRMQVNAIAVGMTQEAMQSGHAAEATKSLSGTQQESHRSTSFLNFPPGLTAPPFPRQFWKAGEYRLAARAAIDGGQNRLRIHPKFLHSNATSHKWAFGAIAELLDNAVDEIHNGATFVKIDKRKHAPDREYSLMIQDDGGGMSPESLRSCMSFGFSHKCSTSIGQYGNGFKTSTMRLGADVIVFTCRQDNDNRRLTRSVGLLSYTFLMSTRCNDILVPAVDYESDASSSTFKRIMNYGEKHFFSNLSALLKWSPFSTEDELLNQFRGMESHGTKIIVFNLWFKDEREMELDFRTDEEDIMISGAPPIRARPGTIQLLKQMHVANRCRYSLRVYSSILYLHLPENFRIILCGRAVEPHRIAHDLIYRECIKYRPQVNEITEVDVITTIGFLKGAPRLDIYGFSVYHKNRLILPFWPAGSYNMKRRGIAGVLETNFIRPTHDKQDFEKTGLFHKLETRLKDMAVETHHCQLVGYAPATKRVAPPYYVSTADNNDDSLASQAAANIYSYDTRARASVALHPCSNGDNSQDPLHVGALADQMDADACPLTSMHVRTTLHVPRSAPQQSQTELCKRRNPEMTYWRAQKRQKNHASQPGSEDIAEVDEEESKVIVAQNTRLKAQCSELEAAAPHLVSKVEELRKELDIWRHVYQSLIDDLRSCDREEEWRRSLRHYHSSLSHYGSGL</sequence>
<evidence type="ECO:0000256" key="9">
    <source>
        <dbReference type="ARBA" id="ARBA00023204"/>
    </source>
</evidence>
<keyword evidence="9" id="KW-0234">DNA repair</keyword>
<dbReference type="InterPro" id="IPR036890">
    <property type="entry name" value="HATPase_C_sf"/>
</dbReference>
<dbReference type="OrthoDB" id="757982at2759"/>
<reference evidence="14 15" key="1">
    <citation type="journal article" date="2019" name="Sci. Rep.">
        <title>A high-quality genome of Eragrostis curvula grass provides insights into Poaceae evolution and supports new strategies to enhance forage quality.</title>
        <authorList>
            <person name="Carballo J."/>
            <person name="Santos B.A.C.M."/>
            <person name="Zappacosta D."/>
            <person name="Garbus I."/>
            <person name="Selva J.P."/>
            <person name="Gallo C.A."/>
            <person name="Diaz A."/>
            <person name="Albertini E."/>
            <person name="Caccamo M."/>
            <person name="Echenique V."/>
        </authorList>
    </citation>
    <scope>NUCLEOTIDE SEQUENCE [LARGE SCALE GENOMIC DNA]</scope>
    <source>
        <strain evidence="15">cv. Victoria</strain>
        <tissue evidence="14">Leaf</tissue>
    </source>
</reference>
<evidence type="ECO:0000256" key="7">
    <source>
        <dbReference type="ARBA" id="ARBA00023054"/>
    </source>
</evidence>
<keyword evidence="4" id="KW-0540">Nuclease</keyword>
<dbReference type="GO" id="GO:0004519">
    <property type="term" value="F:endonuclease activity"/>
    <property type="evidence" value="ECO:0007669"/>
    <property type="project" value="UniProtKB-KW"/>
</dbReference>
<evidence type="ECO:0000313" key="15">
    <source>
        <dbReference type="Proteomes" id="UP000324897"/>
    </source>
</evidence>
<evidence type="ECO:0000256" key="11">
    <source>
        <dbReference type="SAM" id="Coils"/>
    </source>
</evidence>